<accession>A0A6N2L4R9</accession>
<evidence type="ECO:0000313" key="2">
    <source>
        <dbReference type="EMBL" id="VFU35941.1"/>
    </source>
</evidence>
<dbReference type="AlphaFoldDB" id="A0A6N2L4R9"/>
<dbReference type="EMBL" id="CAADRP010001112">
    <property type="protein sequence ID" value="VFU35941.1"/>
    <property type="molecule type" value="Genomic_DNA"/>
</dbReference>
<feature type="compositionally biased region" description="Basic and acidic residues" evidence="1">
    <location>
        <begin position="66"/>
        <end position="85"/>
    </location>
</feature>
<gene>
    <name evidence="2" type="ORF">SVIM_LOCUS179361</name>
</gene>
<organism evidence="2">
    <name type="scientific">Salix viminalis</name>
    <name type="common">Common osier</name>
    <name type="synonym">Basket willow</name>
    <dbReference type="NCBI Taxonomy" id="40686"/>
    <lineage>
        <taxon>Eukaryota</taxon>
        <taxon>Viridiplantae</taxon>
        <taxon>Streptophyta</taxon>
        <taxon>Embryophyta</taxon>
        <taxon>Tracheophyta</taxon>
        <taxon>Spermatophyta</taxon>
        <taxon>Magnoliopsida</taxon>
        <taxon>eudicotyledons</taxon>
        <taxon>Gunneridae</taxon>
        <taxon>Pentapetalae</taxon>
        <taxon>rosids</taxon>
        <taxon>fabids</taxon>
        <taxon>Malpighiales</taxon>
        <taxon>Salicaceae</taxon>
        <taxon>Saliceae</taxon>
        <taxon>Salix</taxon>
    </lineage>
</organism>
<proteinExistence type="predicted"/>
<feature type="region of interest" description="Disordered" evidence="1">
    <location>
        <begin position="64"/>
        <end position="85"/>
    </location>
</feature>
<reference evidence="2" key="1">
    <citation type="submission" date="2019-03" db="EMBL/GenBank/DDBJ databases">
        <authorList>
            <person name="Mank J."/>
            <person name="Almeida P."/>
        </authorList>
    </citation>
    <scope>NUCLEOTIDE SEQUENCE</scope>
    <source>
        <strain evidence="2">78183</strain>
    </source>
</reference>
<sequence>MGTRGQTLPFTQLFQFQAIYDHLPTSQKGRAAGAAAAGWKEREKESELRPRKKFHQRMVVYGLVSDRSETESREESGIEGDRNPK</sequence>
<protein>
    <submittedName>
        <fullName evidence="2">Uncharacterized protein</fullName>
    </submittedName>
</protein>
<evidence type="ECO:0000256" key="1">
    <source>
        <dbReference type="SAM" id="MobiDB-lite"/>
    </source>
</evidence>
<name>A0A6N2L4R9_SALVM</name>